<gene>
    <name evidence="2" type="ORF">AKO1_008398</name>
</gene>
<dbReference type="AlphaFoldDB" id="A0AAW2YN55"/>
<reference evidence="2 3" key="1">
    <citation type="submission" date="2024-03" db="EMBL/GenBank/DDBJ databases">
        <title>The Acrasis kona genome and developmental transcriptomes reveal deep origins of eukaryotic multicellular pathways.</title>
        <authorList>
            <person name="Sheikh S."/>
            <person name="Fu C.-J."/>
            <person name="Brown M.W."/>
            <person name="Baldauf S.L."/>
        </authorList>
    </citation>
    <scope>NUCLEOTIDE SEQUENCE [LARGE SCALE GENOMIC DNA]</scope>
    <source>
        <strain evidence="2 3">ATCC MYA-3509</strain>
    </source>
</reference>
<protein>
    <submittedName>
        <fullName evidence="2">DNA polymerase III PolC-type</fullName>
    </submittedName>
</protein>
<evidence type="ECO:0000256" key="1">
    <source>
        <dbReference type="SAM" id="MobiDB-lite"/>
    </source>
</evidence>
<organism evidence="2 3">
    <name type="scientific">Acrasis kona</name>
    <dbReference type="NCBI Taxonomy" id="1008807"/>
    <lineage>
        <taxon>Eukaryota</taxon>
        <taxon>Discoba</taxon>
        <taxon>Heterolobosea</taxon>
        <taxon>Tetramitia</taxon>
        <taxon>Eutetramitia</taxon>
        <taxon>Acrasidae</taxon>
        <taxon>Acrasis</taxon>
    </lineage>
</organism>
<evidence type="ECO:0000313" key="3">
    <source>
        <dbReference type="Proteomes" id="UP001431209"/>
    </source>
</evidence>
<proteinExistence type="predicted"/>
<dbReference type="Proteomes" id="UP001431209">
    <property type="component" value="Unassembled WGS sequence"/>
</dbReference>
<feature type="region of interest" description="Disordered" evidence="1">
    <location>
        <begin position="358"/>
        <end position="380"/>
    </location>
</feature>
<name>A0AAW2YN55_9EUKA</name>
<sequence>MSSRKKKLVPIRYDQTASSKQEDLELEKIICTVYDADVTLEEIMDLDLLTMGPNKEEMADNMLQEQFELALIQVLDKAELDAIRDKMNEMIHVIEALQELCDDAVFESRLASSYVDVVDERKRYQRLLTSSSTLIDSSCSFSFLLNGGNILLIDDDAHKSYDSLVRNMVYLFDSNLDKVQTMLETISSAQESIELCESIHELEHTLNEQERLIKSMDEIHNKVPPVKRDSIMLNHHMDKVITWNGDRSHVEPMTSDLQQDEEEMEERMGHLIEQRIMDYLGEEEDRMVRKDDLIKKRLKDFVHKTKFGYQGFSLPEDERMVEHVVRASTGGGQKSPEKDMSSPLASIRLSQIDGSGQVSLMSSTTSTTSNTVQQSPSPKAKNMFGYEAPEHMKRRAQLMLTKKQWRMKDNRMDQHYNKYKNQQQITNNLKSQMDLYQDIKQRSSLMIDDKTLSNEEYSQFISRSADQEDENDENVPNYSITVSKKRFSKIQKMGNISLFEMSDRRNKHL</sequence>
<comment type="caution">
    <text evidence="2">The sequence shown here is derived from an EMBL/GenBank/DDBJ whole genome shotgun (WGS) entry which is preliminary data.</text>
</comment>
<dbReference type="EMBL" id="JAOPGA020000444">
    <property type="protein sequence ID" value="KAL0478617.1"/>
    <property type="molecule type" value="Genomic_DNA"/>
</dbReference>
<accession>A0AAW2YN55</accession>
<evidence type="ECO:0000313" key="2">
    <source>
        <dbReference type="EMBL" id="KAL0478617.1"/>
    </source>
</evidence>
<keyword evidence="3" id="KW-1185">Reference proteome</keyword>